<keyword evidence="2" id="KW-0813">Transport</keyword>
<keyword evidence="3" id="KW-0547">Nucleotide-binding</keyword>
<keyword evidence="4" id="KW-0067">ATP-binding</keyword>
<dbReference type="PANTHER" id="PTHR43820:SF4">
    <property type="entry name" value="HIGH-AFFINITY BRANCHED-CHAIN AMINO ACID TRANSPORT ATP-BINDING PROTEIN LIVF"/>
    <property type="match status" value="1"/>
</dbReference>
<dbReference type="SUPFAM" id="SSF52540">
    <property type="entry name" value="P-loop containing nucleoside triphosphate hydrolases"/>
    <property type="match status" value="1"/>
</dbReference>
<dbReference type="AlphaFoldDB" id="G5IGP1"/>
<dbReference type="InterPro" id="IPR003593">
    <property type="entry name" value="AAA+_ATPase"/>
</dbReference>
<dbReference type="InterPro" id="IPR017871">
    <property type="entry name" value="ABC_transporter-like_CS"/>
</dbReference>
<dbReference type="GO" id="GO:0015658">
    <property type="term" value="F:branched-chain amino acid transmembrane transporter activity"/>
    <property type="evidence" value="ECO:0007669"/>
    <property type="project" value="TreeGrafter"/>
</dbReference>
<dbReference type="Proteomes" id="UP000005384">
    <property type="component" value="Unassembled WGS sequence"/>
</dbReference>
<protein>
    <recommendedName>
        <fullName evidence="6">ABC transporter domain-containing protein</fullName>
    </recommendedName>
</protein>
<dbReference type="PATRIC" id="fig|742737.3.peg.2680"/>
<proteinExistence type="inferred from homology"/>
<dbReference type="Pfam" id="PF00005">
    <property type="entry name" value="ABC_tran"/>
    <property type="match status" value="1"/>
</dbReference>
<evidence type="ECO:0000256" key="3">
    <source>
        <dbReference type="ARBA" id="ARBA00022741"/>
    </source>
</evidence>
<dbReference type="EMBL" id="ADLN01000060">
    <property type="protein sequence ID" value="EHI59362.1"/>
    <property type="molecule type" value="Genomic_DNA"/>
</dbReference>
<dbReference type="GO" id="GO:0005524">
    <property type="term" value="F:ATP binding"/>
    <property type="evidence" value="ECO:0007669"/>
    <property type="project" value="UniProtKB-KW"/>
</dbReference>
<evidence type="ECO:0000259" key="6">
    <source>
        <dbReference type="PROSITE" id="PS50893"/>
    </source>
</evidence>
<dbReference type="HOGENOM" id="CLU_000604_1_2_9"/>
<evidence type="ECO:0000313" key="7">
    <source>
        <dbReference type="EMBL" id="EHI59362.1"/>
    </source>
</evidence>
<evidence type="ECO:0000256" key="5">
    <source>
        <dbReference type="ARBA" id="ARBA00022970"/>
    </source>
</evidence>
<feature type="domain" description="ABC transporter" evidence="6">
    <location>
        <begin position="2"/>
        <end position="236"/>
    </location>
</feature>
<dbReference type="OrthoDB" id="9776369at2"/>
<evidence type="ECO:0000256" key="4">
    <source>
        <dbReference type="ARBA" id="ARBA00022840"/>
    </source>
</evidence>
<dbReference type="Gene3D" id="3.40.50.300">
    <property type="entry name" value="P-loop containing nucleotide triphosphate hydrolases"/>
    <property type="match status" value="1"/>
</dbReference>
<comment type="caution">
    <text evidence="7">The sequence shown here is derived from an EMBL/GenBank/DDBJ whole genome shotgun (WGS) entry which is preliminary data.</text>
</comment>
<keyword evidence="8" id="KW-1185">Reference proteome</keyword>
<dbReference type="RefSeq" id="WP_006780648.1">
    <property type="nucleotide sequence ID" value="NZ_CP040506.1"/>
</dbReference>
<dbReference type="PROSITE" id="PS00211">
    <property type="entry name" value="ABC_TRANSPORTER_1"/>
    <property type="match status" value="1"/>
</dbReference>
<organism evidence="7 8">
    <name type="scientific">Hungatella hathewayi WAL-18680</name>
    <dbReference type="NCBI Taxonomy" id="742737"/>
    <lineage>
        <taxon>Bacteria</taxon>
        <taxon>Bacillati</taxon>
        <taxon>Bacillota</taxon>
        <taxon>Clostridia</taxon>
        <taxon>Lachnospirales</taxon>
        <taxon>Lachnospiraceae</taxon>
        <taxon>Hungatella</taxon>
    </lineage>
</organism>
<dbReference type="CDD" id="cd03224">
    <property type="entry name" value="ABC_TM1139_LivF_branched"/>
    <property type="match status" value="1"/>
</dbReference>
<evidence type="ECO:0000313" key="8">
    <source>
        <dbReference type="Proteomes" id="UP000005384"/>
    </source>
</evidence>
<dbReference type="GO" id="GO:0016887">
    <property type="term" value="F:ATP hydrolysis activity"/>
    <property type="evidence" value="ECO:0007669"/>
    <property type="project" value="InterPro"/>
</dbReference>
<dbReference type="GO" id="GO:0015807">
    <property type="term" value="P:L-amino acid transport"/>
    <property type="evidence" value="ECO:0007669"/>
    <property type="project" value="TreeGrafter"/>
</dbReference>
<dbReference type="InterPro" id="IPR003439">
    <property type="entry name" value="ABC_transporter-like_ATP-bd"/>
</dbReference>
<name>G5IGP1_9FIRM</name>
<sequence>MLQIKEINSHYGKVHVLHQVSIEVGEQEIVSIIGANGAGKSTLMRSVMGIIHPKSGDILFNGESLNHLKTDQVVKKGIVYVPEGREVFPELSVEDNLEMGAFSKRYSQAKYQSLLEEMYDIYPRLKDRRKQLAGSLSGGEQQMLAIARGLMSEPKLIMFDEPSLGLAPVIVEEMFDVIVRINKEKKLPVILVEQNAFAALSISHRCYVMENGVIKTSGRSEELMASPEVKKAYLGG</sequence>
<comment type="similarity">
    <text evidence="1">Belongs to the ABC transporter superfamily.</text>
</comment>
<reference evidence="7 8" key="1">
    <citation type="submission" date="2011-08" db="EMBL/GenBank/DDBJ databases">
        <title>The Genome Sequence of Clostridium hathewayi WAL-18680.</title>
        <authorList>
            <consortium name="The Broad Institute Genome Sequencing Platform"/>
            <person name="Earl A."/>
            <person name="Ward D."/>
            <person name="Feldgarden M."/>
            <person name="Gevers D."/>
            <person name="Finegold S.M."/>
            <person name="Summanen P.H."/>
            <person name="Molitoris D.R."/>
            <person name="Song M."/>
            <person name="Daigneault M."/>
            <person name="Allen-Vercoe E."/>
            <person name="Young S.K."/>
            <person name="Zeng Q."/>
            <person name="Gargeya S."/>
            <person name="Fitzgerald M."/>
            <person name="Haas B."/>
            <person name="Abouelleil A."/>
            <person name="Alvarado L."/>
            <person name="Arachchi H.M."/>
            <person name="Berlin A."/>
            <person name="Brown A."/>
            <person name="Chapman S.B."/>
            <person name="Chen Z."/>
            <person name="Dunbar C."/>
            <person name="Freedman E."/>
            <person name="Gearin G."/>
            <person name="Gellesch M."/>
            <person name="Goldberg J."/>
            <person name="Griggs A."/>
            <person name="Gujja S."/>
            <person name="Heiman D."/>
            <person name="Howarth C."/>
            <person name="Larson L."/>
            <person name="Lui A."/>
            <person name="MacDonald P.J.P."/>
            <person name="Montmayeur A."/>
            <person name="Murphy C."/>
            <person name="Neiman D."/>
            <person name="Pearson M."/>
            <person name="Priest M."/>
            <person name="Roberts A."/>
            <person name="Saif S."/>
            <person name="Shea T."/>
            <person name="Shenoy N."/>
            <person name="Sisk P."/>
            <person name="Stolte C."/>
            <person name="Sykes S."/>
            <person name="Wortman J."/>
            <person name="Nusbaum C."/>
            <person name="Birren B."/>
        </authorList>
    </citation>
    <scope>NUCLEOTIDE SEQUENCE [LARGE SCALE GENOMIC DNA]</scope>
    <source>
        <strain evidence="7 8">WAL-18680</strain>
    </source>
</reference>
<gene>
    <name evidence="7" type="ORF">HMPREF9473_02669</name>
</gene>
<dbReference type="SMART" id="SM00382">
    <property type="entry name" value="AAA"/>
    <property type="match status" value="1"/>
</dbReference>
<dbReference type="PROSITE" id="PS50893">
    <property type="entry name" value="ABC_TRANSPORTER_2"/>
    <property type="match status" value="1"/>
</dbReference>
<dbReference type="InterPro" id="IPR052156">
    <property type="entry name" value="BCAA_Transport_ATP-bd_LivF"/>
</dbReference>
<evidence type="ECO:0000256" key="2">
    <source>
        <dbReference type="ARBA" id="ARBA00022448"/>
    </source>
</evidence>
<accession>G5IGP1</accession>
<dbReference type="PANTHER" id="PTHR43820">
    <property type="entry name" value="HIGH-AFFINITY BRANCHED-CHAIN AMINO ACID TRANSPORT ATP-BINDING PROTEIN LIVF"/>
    <property type="match status" value="1"/>
</dbReference>
<dbReference type="InterPro" id="IPR027417">
    <property type="entry name" value="P-loop_NTPase"/>
</dbReference>
<evidence type="ECO:0000256" key="1">
    <source>
        <dbReference type="ARBA" id="ARBA00005417"/>
    </source>
</evidence>
<keyword evidence="5" id="KW-0029">Amino-acid transport</keyword>